<sequence length="140" mass="14567">MAAAASGAAGAAATPREGAAKPDASGSEPADEGVTMETLHPGDATSYPKDGMTVRVHYETMIEGENLKIDSSRDRKVPLEFRVGLGQVIPGLDVAMKRMSRGQRAKLTIPAAMAYGARGYPPIIPPGAALVMDVELISFA</sequence>
<dbReference type="OMA" id="ATHYARK"/>
<proteinExistence type="predicted"/>
<dbReference type="Proteomes" id="UP000322899">
    <property type="component" value="Unassembled WGS sequence"/>
</dbReference>
<dbReference type="SUPFAM" id="SSF54534">
    <property type="entry name" value="FKBP-like"/>
    <property type="match status" value="1"/>
</dbReference>
<comment type="caution">
    <text evidence="9">The sequence shown here is derived from an EMBL/GenBank/DDBJ whole genome shotgun (WGS) entry which is preliminary data.</text>
</comment>
<evidence type="ECO:0000313" key="11">
    <source>
        <dbReference type="Proteomes" id="UP000323011"/>
    </source>
</evidence>
<evidence type="ECO:0000313" key="8">
    <source>
        <dbReference type="EMBL" id="KAA0151455.1"/>
    </source>
</evidence>
<reference evidence="10 11" key="1">
    <citation type="submission" date="2019-07" db="EMBL/GenBank/DDBJ databases">
        <title>Genomes of Cafeteria roenbergensis.</title>
        <authorList>
            <person name="Fischer M.G."/>
            <person name="Hackl T."/>
            <person name="Roman M."/>
        </authorList>
    </citation>
    <scope>NUCLEOTIDE SEQUENCE [LARGE SCALE GENOMIC DNA]</scope>
    <source>
        <strain evidence="8 11">BVI</strain>
        <strain evidence="9 10">E4-10P</strain>
    </source>
</reference>
<evidence type="ECO:0000256" key="3">
    <source>
        <dbReference type="ARBA" id="ARBA00023110"/>
    </source>
</evidence>
<dbReference type="InterPro" id="IPR046357">
    <property type="entry name" value="PPIase_dom_sf"/>
</dbReference>
<keyword evidence="3 5" id="KW-0697">Rotamase</keyword>
<evidence type="ECO:0000256" key="6">
    <source>
        <dbReference type="SAM" id="MobiDB-lite"/>
    </source>
</evidence>
<evidence type="ECO:0000256" key="2">
    <source>
        <dbReference type="ARBA" id="ARBA00013194"/>
    </source>
</evidence>
<dbReference type="Gene3D" id="3.10.50.40">
    <property type="match status" value="1"/>
</dbReference>
<dbReference type="FunFam" id="3.10.50.40:FF:000006">
    <property type="entry name" value="Peptidyl-prolyl cis-trans isomerase"/>
    <property type="match status" value="1"/>
</dbReference>
<organism evidence="9 10">
    <name type="scientific">Cafeteria roenbergensis</name>
    <name type="common">Marine flagellate</name>
    <dbReference type="NCBI Taxonomy" id="33653"/>
    <lineage>
        <taxon>Eukaryota</taxon>
        <taxon>Sar</taxon>
        <taxon>Stramenopiles</taxon>
        <taxon>Bigyra</taxon>
        <taxon>Opalozoa</taxon>
        <taxon>Bicosoecida</taxon>
        <taxon>Cafeteriaceae</taxon>
        <taxon>Cafeteria</taxon>
    </lineage>
</organism>
<evidence type="ECO:0000256" key="5">
    <source>
        <dbReference type="PROSITE-ProRule" id="PRU00277"/>
    </source>
</evidence>
<dbReference type="PANTHER" id="PTHR10516">
    <property type="entry name" value="PEPTIDYL-PROLYL CIS-TRANS ISOMERASE"/>
    <property type="match status" value="1"/>
</dbReference>
<dbReference type="GO" id="GO:0005737">
    <property type="term" value="C:cytoplasm"/>
    <property type="evidence" value="ECO:0007669"/>
    <property type="project" value="TreeGrafter"/>
</dbReference>
<name>A0A5A8E9C9_CAFRO</name>
<feature type="domain" description="PPIase FKBP-type" evidence="7">
    <location>
        <begin position="51"/>
        <end position="140"/>
    </location>
</feature>
<feature type="compositionally biased region" description="Low complexity" evidence="6">
    <location>
        <begin position="1"/>
        <end position="17"/>
    </location>
</feature>
<dbReference type="EMBL" id="VLTO01000029">
    <property type="protein sequence ID" value="KAA0173824.1"/>
    <property type="molecule type" value="Genomic_DNA"/>
</dbReference>
<dbReference type="Proteomes" id="UP000323011">
    <property type="component" value="Unassembled WGS sequence"/>
</dbReference>
<evidence type="ECO:0000256" key="1">
    <source>
        <dbReference type="ARBA" id="ARBA00000971"/>
    </source>
</evidence>
<dbReference type="PROSITE" id="PS50059">
    <property type="entry name" value="FKBP_PPIASE"/>
    <property type="match status" value="1"/>
</dbReference>
<dbReference type="OrthoDB" id="1902587at2759"/>
<keyword evidence="4 5" id="KW-0413">Isomerase</keyword>
<evidence type="ECO:0000313" key="10">
    <source>
        <dbReference type="Proteomes" id="UP000322899"/>
    </source>
</evidence>
<comment type="catalytic activity">
    <reaction evidence="1 5">
        <text>[protein]-peptidylproline (omega=180) = [protein]-peptidylproline (omega=0)</text>
        <dbReference type="Rhea" id="RHEA:16237"/>
        <dbReference type="Rhea" id="RHEA-COMP:10747"/>
        <dbReference type="Rhea" id="RHEA-COMP:10748"/>
        <dbReference type="ChEBI" id="CHEBI:83833"/>
        <dbReference type="ChEBI" id="CHEBI:83834"/>
        <dbReference type="EC" id="5.2.1.8"/>
    </reaction>
</comment>
<dbReference type="PANTHER" id="PTHR10516:SF443">
    <property type="entry name" value="FK506-BINDING PROTEIN 59-RELATED"/>
    <property type="match status" value="1"/>
</dbReference>
<protein>
    <recommendedName>
        <fullName evidence="2 5">peptidylprolyl isomerase</fullName>
        <ecNumber evidence="2 5">5.2.1.8</ecNumber>
    </recommendedName>
</protein>
<dbReference type="InterPro" id="IPR050689">
    <property type="entry name" value="FKBP-type_PPIase"/>
</dbReference>
<dbReference type="InterPro" id="IPR001179">
    <property type="entry name" value="PPIase_FKBP_dom"/>
</dbReference>
<feature type="region of interest" description="Disordered" evidence="6">
    <location>
        <begin position="1"/>
        <end position="51"/>
    </location>
</feature>
<gene>
    <name evidence="9" type="ORF">FNF27_04781</name>
    <name evidence="8" type="ORF">FNF29_04663</name>
</gene>
<dbReference type="EMBL" id="VLTN01000027">
    <property type="protein sequence ID" value="KAA0151455.1"/>
    <property type="molecule type" value="Genomic_DNA"/>
</dbReference>
<evidence type="ECO:0000256" key="4">
    <source>
        <dbReference type="ARBA" id="ARBA00023235"/>
    </source>
</evidence>
<accession>A0A5A8E9C9</accession>
<dbReference type="GO" id="GO:0003755">
    <property type="term" value="F:peptidyl-prolyl cis-trans isomerase activity"/>
    <property type="evidence" value="ECO:0007669"/>
    <property type="project" value="UniProtKB-KW"/>
</dbReference>
<keyword evidence="11" id="KW-1185">Reference proteome</keyword>
<evidence type="ECO:0000313" key="9">
    <source>
        <dbReference type="EMBL" id="KAA0173824.1"/>
    </source>
</evidence>
<evidence type="ECO:0000259" key="7">
    <source>
        <dbReference type="PROSITE" id="PS50059"/>
    </source>
</evidence>
<dbReference type="EC" id="5.2.1.8" evidence="2 5"/>
<dbReference type="Pfam" id="PF00254">
    <property type="entry name" value="FKBP_C"/>
    <property type="match status" value="1"/>
</dbReference>
<dbReference type="AlphaFoldDB" id="A0A5A8E9C9"/>